<protein>
    <recommendedName>
        <fullName evidence="3">Integrase</fullName>
    </recommendedName>
</protein>
<accession>C5SZE7</accession>
<proteinExistence type="predicted"/>
<keyword evidence="2" id="KW-1185">Reference proteome</keyword>
<organism evidence="1 2">
    <name type="scientific">Acidovorax delafieldii 2AN</name>
    <dbReference type="NCBI Taxonomy" id="573060"/>
    <lineage>
        <taxon>Bacteria</taxon>
        <taxon>Pseudomonadati</taxon>
        <taxon>Pseudomonadota</taxon>
        <taxon>Betaproteobacteria</taxon>
        <taxon>Burkholderiales</taxon>
        <taxon>Comamonadaceae</taxon>
        <taxon>Acidovorax</taxon>
    </lineage>
</organism>
<comment type="caution">
    <text evidence="1">The sequence shown here is derived from an EMBL/GenBank/DDBJ whole genome shotgun (WGS) entry which is preliminary data.</text>
</comment>
<sequence>MASLPTWLMHEQTGHRSDTVLARYIQPVEKRKVPSVL</sequence>
<evidence type="ECO:0000313" key="2">
    <source>
        <dbReference type="Proteomes" id="UP000003856"/>
    </source>
</evidence>
<reference evidence="1 2" key="1">
    <citation type="submission" date="2009-05" db="EMBL/GenBank/DDBJ databases">
        <title>The draft genome of Acidovorax delafieldii 2AN.</title>
        <authorList>
            <consortium name="US DOE Joint Genome Institute (JGI-PGF)"/>
            <person name="Lucas S."/>
            <person name="Copeland A."/>
            <person name="Lapidus A."/>
            <person name="Glavina del Rio T."/>
            <person name="Tice H."/>
            <person name="Bruce D."/>
            <person name="Goodwin L."/>
            <person name="Pitluck S."/>
            <person name="Larimer F."/>
            <person name="Land M.L."/>
            <person name="Hauser L."/>
            <person name="Shelobolina E.S."/>
            <person name="Picardal F."/>
            <person name="Roden E."/>
            <person name="Emerson D."/>
        </authorList>
    </citation>
    <scope>NUCLEOTIDE SEQUENCE [LARGE SCALE GENOMIC DNA]</scope>
    <source>
        <strain evidence="1 2">2AN</strain>
    </source>
</reference>
<evidence type="ECO:0000313" key="1">
    <source>
        <dbReference type="EMBL" id="EER62343.1"/>
    </source>
</evidence>
<dbReference type="PATRIC" id="fig|573060.9.peg.5159"/>
<evidence type="ECO:0008006" key="3">
    <source>
        <dbReference type="Google" id="ProtNLM"/>
    </source>
</evidence>
<dbReference type="EMBL" id="ACQT01000001">
    <property type="protein sequence ID" value="EER62343.1"/>
    <property type="molecule type" value="Genomic_DNA"/>
</dbReference>
<dbReference type="Proteomes" id="UP000003856">
    <property type="component" value="Unassembled WGS sequence"/>
</dbReference>
<gene>
    <name evidence="1" type="ORF">AcdelDRAFT_0027</name>
</gene>
<name>C5SZE7_ACIDE</name>
<dbReference type="AlphaFoldDB" id="C5SZE7"/>